<feature type="region of interest" description="Disordered" evidence="1">
    <location>
        <begin position="24"/>
        <end position="131"/>
    </location>
</feature>
<feature type="compositionally biased region" description="Low complexity" evidence="1">
    <location>
        <begin position="117"/>
        <end position="131"/>
    </location>
</feature>
<dbReference type="OrthoDB" id="2976199at2759"/>
<feature type="region of interest" description="Disordered" evidence="1">
    <location>
        <begin position="276"/>
        <end position="319"/>
    </location>
</feature>
<feature type="compositionally biased region" description="Basic and acidic residues" evidence="1">
    <location>
        <begin position="24"/>
        <end position="33"/>
    </location>
</feature>
<gene>
    <name evidence="2" type="ORF">CPB83DRAFT_422709</name>
</gene>
<keyword evidence="3" id="KW-1185">Reference proteome</keyword>
<dbReference type="EMBL" id="MU157827">
    <property type="protein sequence ID" value="KAF9534079.1"/>
    <property type="molecule type" value="Genomic_DNA"/>
</dbReference>
<name>A0A9P6JVN3_9AGAR</name>
<evidence type="ECO:0000256" key="1">
    <source>
        <dbReference type="SAM" id="MobiDB-lite"/>
    </source>
</evidence>
<proteinExistence type="predicted"/>
<reference evidence="2" key="1">
    <citation type="submission" date="2020-11" db="EMBL/GenBank/DDBJ databases">
        <authorList>
            <consortium name="DOE Joint Genome Institute"/>
            <person name="Ahrendt S."/>
            <person name="Riley R."/>
            <person name="Andreopoulos W."/>
            <person name="Labutti K."/>
            <person name="Pangilinan J."/>
            <person name="Ruiz-Duenas F.J."/>
            <person name="Barrasa J.M."/>
            <person name="Sanchez-Garcia M."/>
            <person name="Camarero S."/>
            <person name="Miyauchi S."/>
            <person name="Serrano A."/>
            <person name="Linde D."/>
            <person name="Babiker R."/>
            <person name="Drula E."/>
            <person name="Ayuso-Fernandez I."/>
            <person name="Pacheco R."/>
            <person name="Padilla G."/>
            <person name="Ferreira P."/>
            <person name="Barriuso J."/>
            <person name="Kellner H."/>
            <person name="Castanera R."/>
            <person name="Alfaro M."/>
            <person name="Ramirez L."/>
            <person name="Pisabarro A.G."/>
            <person name="Kuo A."/>
            <person name="Tritt A."/>
            <person name="Lipzen A."/>
            <person name="He G."/>
            <person name="Yan M."/>
            <person name="Ng V."/>
            <person name="Cullen D."/>
            <person name="Martin F."/>
            <person name="Rosso M.-N."/>
            <person name="Henrissat B."/>
            <person name="Hibbett D."/>
            <person name="Martinez A.T."/>
            <person name="Grigoriev I.V."/>
        </authorList>
    </citation>
    <scope>NUCLEOTIDE SEQUENCE</scope>
    <source>
        <strain evidence="2">CBS 506.95</strain>
    </source>
</reference>
<feature type="compositionally biased region" description="Basic residues" evidence="1">
    <location>
        <begin position="101"/>
        <end position="116"/>
    </location>
</feature>
<feature type="compositionally biased region" description="Low complexity" evidence="1">
    <location>
        <begin position="67"/>
        <end position="92"/>
    </location>
</feature>
<accession>A0A9P6JVN3</accession>
<comment type="caution">
    <text evidence="2">The sequence shown here is derived from an EMBL/GenBank/DDBJ whole genome shotgun (WGS) entry which is preliminary data.</text>
</comment>
<dbReference type="Proteomes" id="UP000807306">
    <property type="component" value="Unassembled WGS sequence"/>
</dbReference>
<protein>
    <submittedName>
        <fullName evidence="2">Uncharacterized protein</fullName>
    </submittedName>
</protein>
<dbReference type="AlphaFoldDB" id="A0A9P6JVN3"/>
<evidence type="ECO:0000313" key="3">
    <source>
        <dbReference type="Proteomes" id="UP000807306"/>
    </source>
</evidence>
<feature type="compositionally biased region" description="Pro residues" evidence="1">
    <location>
        <begin position="51"/>
        <end position="66"/>
    </location>
</feature>
<evidence type="ECO:0000313" key="2">
    <source>
        <dbReference type="EMBL" id="KAF9534079.1"/>
    </source>
</evidence>
<sequence length="319" mass="34288">MTEYDFSPAAYERAAATQNRIARWVDETKRHDPANPFVPIPGEHGSVYAPTSPPPTIPDRTPPPQPSAQLPQQYYSYQPQQPTPGYYTPPQAVVSPTYVTAHKRHKSKRHHSKHGSRSLNPSPNNPPSIALPAAVIPIGNGMYATAAQTQLAQPMQPAASMMSPPQQQPPQAYNYGSSPYSGLQQMQAQSMAHAQARPYQYSVGYTSPLNSPPIQPVMYSPKGSKPRSIKSPKSSIYASSVVSPPATTVSYVQPAPSNMGVGGGFVFVGNGAPPQNYIYGPPQPRSSSSNASDKESQSFFGAFGLGSSKKSKKSPTHVR</sequence>
<feature type="compositionally biased region" description="Basic residues" evidence="1">
    <location>
        <begin position="309"/>
        <end position="319"/>
    </location>
</feature>
<organism evidence="2 3">
    <name type="scientific">Crepidotus variabilis</name>
    <dbReference type="NCBI Taxonomy" id="179855"/>
    <lineage>
        <taxon>Eukaryota</taxon>
        <taxon>Fungi</taxon>
        <taxon>Dikarya</taxon>
        <taxon>Basidiomycota</taxon>
        <taxon>Agaricomycotina</taxon>
        <taxon>Agaricomycetes</taxon>
        <taxon>Agaricomycetidae</taxon>
        <taxon>Agaricales</taxon>
        <taxon>Agaricineae</taxon>
        <taxon>Crepidotaceae</taxon>
        <taxon>Crepidotus</taxon>
    </lineage>
</organism>